<reference evidence="3 4" key="1">
    <citation type="submission" date="2024-10" db="EMBL/GenBank/DDBJ databases">
        <title>The Natural Products Discovery Center: Release of the First 8490 Sequenced Strains for Exploring Actinobacteria Biosynthetic Diversity.</title>
        <authorList>
            <person name="Kalkreuter E."/>
            <person name="Kautsar S.A."/>
            <person name="Yang D."/>
            <person name="Bader C.D."/>
            <person name="Teijaro C.N."/>
            <person name="Fluegel L."/>
            <person name="Davis C.M."/>
            <person name="Simpson J.R."/>
            <person name="Lauterbach L."/>
            <person name="Steele A.D."/>
            <person name="Gui C."/>
            <person name="Meng S."/>
            <person name="Li G."/>
            <person name="Viehrig K."/>
            <person name="Ye F."/>
            <person name="Su P."/>
            <person name="Kiefer A.F."/>
            <person name="Nichols A."/>
            <person name="Cepeda A.J."/>
            <person name="Yan W."/>
            <person name="Fan B."/>
            <person name="Jiang Y."/>
            <person name="Adhikari A."/>
            <person name="Zheng C.-J."/>
            <person name="Schuster L."/>
            <person name="Cowan T.M."/>
            <person name="Smanski M.J."/>
            <person name="Chevrette M.G."/>
            <person name="De Carvalho L.P.S."/>
            <person name="Shen B."/>
        </authorList>
    </citation>
    <scope>NUCLEOTIDE SEQUENCE [LARGE SCALE GENOMIC DNA]</scope>
    <source>
        <strain evidence="3 4">NPDC002593</strain>
    </source>
</reference>
<dbReference type="InterPro" id="IPR029069">
    <property type="entry name" value="HotDog_dom_sf"/>
</dbReference>
<gene>
    <name evidence="3" type="ORF">ACFYXQ_13100</name>
</gene>
<dbReference type="Gene3D" id="3.10.129.10">
    <property type="entry name" value="Hotdog Thioesterase"/>
    <property type="match status" value="2"/>
</dbReference>
<sequence>MHSGTTNPVVRLDLPDDRRAPSAEHCLVRPEHIRRFAQLIGGDHPAHTDPAAVAALGFAGLAAPPTFASMLLLRAERRILPTLLDGAGPVRLLHTDQTLQIGRLLVAGDVIATDVYAESAEQFSDYEKFCVTTVLTDRSGVVVQLGTSTLPSCGHRFGHRIATSPALETARARLHPVTRTPHDRQGPLELHRLAPGDELPHSIIRPRHSDVAGFRRLVHDGLPYRTSSAGAAPGLLRFGWMARYLGSRFGHPAAVTSYRAEFSHYCVRGPAGVADIEFRGRITDIDVSAGMAEVAVNAVSAGRRLFVRASASVPVRAIPSTRSDRPVR</sequence>
<dbReference type="InterPro" id="IPR039569">
    <property type="entry name" value="FAS1-like_DH_region"/>
</dbReference>
<evidence type="ECO:0000313" key="4">
    <source>
        <dbReference type="Proteomes" id="UP001601992"/>
    </source>
</evidence>
<accession>A0ABW6S0K2</accession>
<comment type="caution">
    <text evidence="3">The sequence shown here is derived from an EMBL/GenBank/DDBJ whole genome shotgun (WGS) entry which is preliminary data.</text>
</comment>
<feature type="transmembrane region" description="Helical" evidence="1">
    <location>
        <begin position="51"/>
        <end position="73"/>
    </location>
</feature>
<evidence type="ECO:0000313" key="3">
    <source>
        <dbReference type="EMBL" id="MFF3568701.1"/>
    </source>
</evidence>
<evidence type="ECO:0000256" key="1">
    <source>
        <dbReference type="SAM" id="Phobius"/>
    </source>
</evidence>
<feature type="domain" description="FAS1-like dehydratase" evidence="2">
    <location>
        <begin position="27"/>
        <end position="143"/>
    </location>
</feature>
<keyword evidence="1" id="KW-0472">Membrane</keyword>
<keyword evidence="1" id="KW-0812">Transmembrane</keyword>
<evidence type="ECO:0000259" key="2">
    <source>
        <dbReference type="Pfam" id="PF13452"/>
    </source>
</evidence>
<dbReference type="EMBL" id="JBIAQY010000004">
    <property type="protein sequence ID" value="MFF3568701.1"/>
    <property type="molecule type" value="Genomic_DNA"/>
</dbReference>
<dbReference type="Pfam" id="PF13452">
    <property type="entry name" value="FAS1_DH_region"/>
    <property type="match status" value="1"/>
</dbReference>
<organism evidence="3 4">
    <name type="scientific">Nocardia jiangxiensis</name>
    <dbReference type="NCBI Taxonomy" id="282685"/>
    <lineage>
        <taxon>Bacteria</taxon>
        <taxon>Bacillati</taxon>
        <taxon>Actinomycetota</taxon>
        <taxon>Actinomycetes</taxon>
        <taxon>Mycobacteriales</taxon>
        <taxon>Nocardiaceae</taxon>
        <taxon>Nocardia</taxon>
    </lineage>
</organism>
<keyword evidence="4" id="KW-1185">Reference proteome</keyword>
<dbReference type="RefSeq" id="WP_157186299.1">
    <property type="nucleotide sequence ID" value="NZ_JBIAQY010000004.1"/>
</dbReference>
<name>A0ABW6S0K2_9NOCA</name>
<protein>
    <submittedName>
        <fullName evidence="3">MaoC family dehydratase N-terminal domain-containing protein</fullName>
    </submittedName>
</protein>
<dbReference type="SUPFAM" id="SSF54637">
    <property type="entry name" value="Thioesterase/thiol ester dehydrase-isomerase"/>
    <property type="match status" value="1"/>
</dbReference>
<keyword evidence="1" id="KW-1133">Transmembrane helix</keyword>
<dbReference type="Proteomes" id="UP001601992">
    <property type="component" value="Unassembled WGS sequence"/>
</dbReference>
<proteinExistence type="predicted"/>